<dbReference type="PANTHER" id="PTHR33782">
    <property type="entry name" value="OS01G0121600 PROTEIN"/>
    <property type="match status" value="1"/>
</dbReference>
<dbReference type="PANTHER" id="PTHR33782:SF5">
    <property type="entry name" value="MEDIATOR OF RNA POLYMERASE II TRANSCRIPTION SUBUNIT"/>
    <property type="match status" value="1"/>
</dbReference>
<accession>A0A2G5C8P3</accession>
<dbReference type="OrthoDB" id="672819at2759"/>
<dbReference type="FunCoup" id="A0A2G5C8P3">
    <property type="interactions" value="43"/>
</dbReference>
<dbReference type="STRING" id="218851.A0A2G5C8P3"/>
<keyword evidence="1" id="KW-1133">Transmembrane helix</keyword>
<dbReference type="Proteomes" id="UP000230069">
    <property type="component" value="Unassembled WGS sequence"/>
</dbReference>
<protein>
    <submittedName>
        <fullName evidence="2">Uncharacterized protein</fullName>
    </submittedName>
</protein>
<dbReference type="AlphaFoldDB" id="A0A2G5C8P3"/>
<keyword evidence="1" id="KW-0472">Membrane</keyword>
<name>A0A2G5C8P3_AQUCA</name>
<dbReference type="InParanoid" id="A0A2G5C8P3"/>
<reference evidence="2 3" key="1">
    <citation type="submission" date="2017-09" db="EMBL/GenBank/DDBJ databases">
        <title>WGS assembly of Aquilegia coerulea Goldsmith.</title>
        <authorList>
            <person name="Hodges S."/>
            <person name="Kramer E."/>
            <person name="Nordborg M."/>
            <person name="Tomkins J."/>
            <person name="Borevitz J."/>
            <person name="Derieg N."/>
            <person name="Yan J."/>
            <person name="Mihaltcheva S."/>
            <person name="Hayes R.D."/>
            <person name="Rokhsar D."/>
        </authorList>
    </citation>
    <scope>NUCLEOTIDE SEQUENCE [LARGE SCALE GENOMIC DNA]</scope>
    <source>
        <strain evidence="3">cv. Goldsmith</strain>
    </source>
</reference>
<keyword evidence="1" id="KW-0812">Transmembrane</keyword>
<evidence type="ECO:0000313" key="2">
    <source>
        <dbReference type="EMBL" id="PIA27653.1"/>
    </source>
</evidence>
<organism evidence="2 3">
    <name type="scientific">Aquilegia coerulea</name>
    <name type="common">Rocky mountain columbine</name>
    <dbReference type="NCBI Taxonomy" id="218851"/>
    <lineage>
        <taxon>Eukaryota</taxon>
        <taxon>Viridiplantae</taxon>
        <taxon>Streptophyta</taxon>
        <taxon>Embryophyta</taxon>
        <taxon>Tracheophyta</taxon>
        <taxon>Spermatophyta</taxon>
        <taxon>Magnoliopsida</taxon>
        <taxon>Ranunculales</taxon>
        <taxon>Ranunculaceae</taxon>
        <taxon>Thalictroideae</taxon>
        <taxon>Aquilegia</taxon>
    </lineage>
</organism>
<sequence length="151" mass="16987">MQSTYSLCLSSSLVLPARPSSLQSTHKKRSSSTRIYAIRRDAKGQKNGGGRVVDEDMIVLRMRIHDIEMEQENSEAPSHWMAWEKKYYANYDSDVCEAVGLLQSKLMNIRPSLAIGMAIFIALSVTSSTAMIMINFFEIAKWIILSALHLS</sequence>
<feature type="transmembrane region" description="Helical" evidence="1">
    <location>
        <begin position="113"/>
        <end position="137"/>
    </location>
</feature>
<evidence type="ECO:0000256" key="1">
    <source>
        <dbReference type="SAM" id="Phobius"/>
    </source>
</evidence>
<gene>
    <name evidence="2" type="ORF">AQUCO_07600073v1</name>
</gene>
<keyword evidence="3" id="KW-1185">Reference proteome</keyword>
<dbReference type="EMBL" id="KZ305093">
    <property type="protein sequence ID" value="PIA27653.1"/>
    <property type="molecule type" value="Genomic_DNA"/>
</dbReference>
<proteinExistence type="predicted"/>
<evidence type="ECO:0000313" key="3">
    <source>
        <dbReference type="Proteomes" id="UP000230069"/>
    </source>
</evidence>